<sequence>MINEKEKSEECQWDKSSGYLTVQLMNKGHREVYLRNVKIHQVVNATDNPALSSAQLGGIIGGGTAVGVIALIIGIGITIWCCWKKNQKEDNVDLVRSSDQTKCEVHPEEAVVPKEVVVVKDVQKPAEIKPLLEPAQVKKVEKEPERLELFQTPFTDAKWPTRTEALEELSKDEDGNRPKDNLFLKYDYFRRIYPTLKTDREKLVYGFNFGKDELTCVCFQDMWMENFDNEWFIPFEVVNIDIYMYMFALGVYKQKDAENIMKLFNCYGRFNEIEENIFTSFDDFKVTVKKI</sequence>
<accession>A0AC34RLU9</accession>
<reference evidence="2" key="1">
    <citation type="submission" date="2022-11" db="UniProtKB">
        <authorList>
            <consortium name="WormBaseParasite"/>
        </authorList>
    </citation>
    <scope>IDENTIFICATION</scope>
</reference>
<dbReference type="Proteomes" id="UP000887576">
    <property type="component" value="Unplaced"/>
</dbReference>
<evidence type="ECO:0000313" key="2">
    <source>
        <dbReference type="WBParaSite" id="JU765_v2.g8255.t1"/>
    </source>
</evidence>
<evidence type="ECO:0000313" key="1">
    <source>
        <dbReference type="Proteomes" id="UP000887576"/>
    </source>
</evidence>
<proteinExistence type="predicted"/>
<name>A0AC34RLU9_9BILA</name>
<organism evidence="1 2">
    <name type="scientific">Panagrolaimus sp. JU765</name>
    <dbReference type="NCBI Taxonomy" id="591449"/>
    <lineage>
        <taxon>Eukaryota</taxon>
        <taxon>Metazoa</taxon>
        <taxon>Ecdysozoa</taxon>
        <taxon>Nematoda</taxon>
        <taxon>Chromadorea</taxon>
        <taxon>Rhabditida</taxon>
        <taxon>Tylenchina</taxon>
        <taxon>Panagrolaimomorpha</taxon>
        <taxon>Panagrolaimoidea</taxon>
        <taxon>Panagrolaimidae</taxon>
        <taxon>Panagrolaimus</taxon>
    </lineage>
</organism>
<dbReference type="WBParaSite" id="JU765_v2.g8255.t1">
    <property type="protein sequence ID" value="JU765_v2.g8255.t1"/>
    <property type="gene ID" value="JU765_v2.g8255"/>
</dbReference>
<protein>
    <submittedName>
        <fullName evidence="2">Uncharacterized protein</fullName>
    </submittedName>
</protein>